<dbReference type="PANTHER" id="PTHR13939">
    <property type="entry name" value="NICOTINAMIDE-NUCLEOTIDE AMIDOHYDROLASE PNCC"/>
    <property type="match status" value="1"/>
</dbReference>
<evidence type="ECO:0000259" key="1">
    <source>
        <dbReference type="SMART" id="SM00852"/>
    </source>
</evidence>
<feature type="domain" description="MoaB/Mog" evidence="1">
    <location>
        <begin position="4"/>
        <end position="171"/>
    </location>
</feature>
<evidence type="ECO:0000313" key="2">
    <source>
        <dbReference type="EMBL" id="GAJ12891.1"/>
    </source>
</evidence>
<dbReference type="PANTHER" id="PTHR13939:SF0">
    <property type="entry name" value="NMN AMIDOHYDROLASE-LIKE PROTEIN YFAY"/>
    <property type="match status" value="1"/>
</dbReference>
<dbReference type="InterPro" id="IPR036425">
    <property type="entry name" value="MoaB/Mog-like_dom_sf"/>
</dbReference>
<dbReference type="Pfam" id="PF18146">
    <property type="entry name" value="CinA_KH"/>
    <property type="match status" value="1"/>
</dbReference>
<dbReference type="SUPFAM" id="SSF53218">
    <property type="entry name" value="Molybdenum cofactor biosynthesis proteins"/>
    <property type="match status" value="1"/>
</dbReference>
<organism evidence="2">
    <name type="scientific">marine sediment metagenome</name>
    <dbReference type="NCBI Taxonomy" id="412755"/>
    <lineage>
        <taxon>unclassified sequences</taxon>
        <taxon>metagenomes</taxon>
        <taxon>ecological metagenomes</taxon>
    </lineage>
</organism>
<dbReference type="Pfam" id="PF00994">
    <property type="entry name" value="MoCF_biosynth"/>
    <property type="match status" value="1"/>
</dbReference>
<dbReference type="InterPro" id="IPR008135">
    <property type="entry name" value="Competence-induced_CinA"/>
</dbReference>
<dbReference type="InterPro" id="IPR050101">
    <property type="entry name" value="CinA"/>
</dbReference>
<dbReference type="NCBIfam" id="TIGR00177">
    <property type="entry name" value="molyb_syn"/>
    <property type="match status" value="1"/>
</dbReference>
<dbReference type="InterPro" id="IPR041424">
    <property type="entry name" value="CinA_KH"/>
</dbReference>
<accession>X1VF17</accession>
<dbReference type="Gene3D" id="3.30.70.2860">
    <property type="match status" value="1"/>
</dbReference>
<dbReference type="HAMAP" id="MF_00226_B">
    <property type="entry name" value="CinA_B"/>
    <property type="match status" value="1"/>
</dbReference>
<sequence>MRAEIISIGTELLLGEIVDTNTPFLANQLSLLGIDLYFTSAVGDNSERLSRVLKQAWQRSELILTTGGLGPTQDDITREAIARLLGEEIKVDPGLKEDIVNFFAQRGLEMPPTNIKQATLIPSATALPNPQGTAPGWWVEKDGRIIVAMPGPPSEMQFMWQNEVFPRLQDGAGAIILSRVVKIFGLSEPKVDELVAHLLSSPNPTMGVYAKLDGVHLRITAKATQRKEAEE</sequence>
<comment type="caution">
    <text evidence="2">The sequence shown here is derived from an EMBL/GenBank/DDBJ whole genome shotgun (WGS) entry which is preliminary data.</text>
</comment>
<dbReference type="AlphaFoldDB" id="X1VF17"/>
<gene>
    <name evidence="2" type="ORF">S12H4_45907</name>
</gene>
<dbReference type="EMBL" id="BARW01028436">
    <property type="protein sequence ID" value="GAJ12891.1"/>
    <property type="molecule type" value="Genomic_DNA"/>
</dbReference>
<dbReference type="InterPro" id="IPR001453">
    <property type="entry name" value="MoaB/Mog_dom"/>
</dbReference>
<feature type="non-terminal residue" evidence="2">
    <location>
        <position position="231"/>
    </location>
</feature>
<reference evidence="2" key="1">
    <citation type="journal article" date="2014" name="Front. Microbiol.">
        <title>High frequency of phylogenetically diverse reductive dehalogenase-homologous genes in deep subseafloor sedimentary metagenomes.</title>
        <authorList>
            <person name="Kawai M."/>
            <person name="Futagami T."/>
            <person name="Toyoda A."/>
            <person name="Takaki Y."/>
            <person name="Nishi S."/>
            <person name="Hori S."/>
            <person name="Arai W."/>
            <person name="Tsubouchi T."/>
            <person name="Morono Y."/>
            <person name="Uchiyama I."/>
            <person name="Ito T."/>
            <person name="Fujiyama A."/>
            <person name="Inagaki F."/>
            <person name="Takami H."/>
        </authorList>
    </citation>
    <scope>NUCLEOTIDE SEQUENCE</scope>
    <source>
        <strain evidence="2">Expedition CK06-06</strain>
    </source>
</reference>
<proteinExistence type="inferred from homology"/>
<dbReference type="CDD" id="cd00885">
    <property type="entry name" value="cinA"/>
    <property type="match status" value="1"/>
</dbReference>
<dbReference type="Gene3D" id="3.40.980.10">
    <property type="entry name" value="MoaB/Mog-like domain"/>
    <property type="match status" value="1"/>
</dbReference>
<dbReference type="SMART" id="SM00852">
    <property type="entry name" value="MoCF_biosynth"/>
    <property type="match status" value="1"/>
</dbReference>
<protein>
    <recommendedName>
        <fullName evidence="1">MoaB/Mog domain-containing protein</fullName>
    </recommendedName>
</protein>
<name>X1VF17_9ZZZZ</name>